<reference evidence="1 2" key="1">
    <citation type="submission" date="2022-06" db="EMBL/GenBank/DDBJ databases">
        <title>Actinoplanes abujensis sp. nov., isolated from Nigerian arid soil.</title>
        <authorList>
            <person name="Ding P."/>
        </authorList>
    </citation>
    <scope>NUCLEOTIDE SEQUENCE [LARGE SCALE GENOMIC DNA]</scope>
    <source>
        <strain evidence="2">TRM88002</strain>
    </source>
</reference>
<evidence type="ECO:0000313" key="2">
    <source>
        <dbReference type="Proteomes" id="UP001523216"/>
    </source>
</evidence>
<comment type="caution">
    <text evidence="1">The sequence shown here is derived from an EMBL/GenBank/DDBJ whole genome shotgun (WGS) entry which is preliminary data.</text>
</comment>
<dbReference type="EMBL" id="JAMQOL010000028">
    <property type="protein sequence ID" value="MCM4080056.1"/>
    <property type="molecule type" value="Genomic_DNA"/>
</dbReference>
<dbReference type="RefSeq" id="WP_251799859.1">
    <property type="nucleotide sequence ID" value="NZ_JAMQOL010000028.1"/>
</dbReference>
<dbReference type="Proteomes" id="UP001523216">
    <property type="component" value="Unassembled WGS sequence"/>
</dbReference>
<sequence length="129" mass="14587">MVVEVLLREARLIKRSTALVGRPPVQLLWVFQQFEQVHQGLSCRFEPLFLVVVQLPGQPASLVSEVPQSGRDLVSRPVRVADQVEEAIFLRVQLLEAGCHLGPDLLLAFGRIDQPFLNERRDLLAQRRG</sequence>
<name>A0ABT0Y213_9ACTN</name>
<organism evidence="1 2">
    <name type="scientific">Paractinoplanes hotanensis</name>
    <dbReference type="NCBI Taxonomy" id="2906497"/>
    <lineage>
        <taxon>Bacteria</taxon>
        <taxon>Bacillati</taxon>
        <taxon>Actinomycetota</taxon>
        <taxon>Actinomycetes</taxon>
        <taxon>Micromonosporales</taxon>
        <taxon>Micromonosporaceae</taxon>
        <taxon>Paractinoplanes</taxon>
    </lineage>
</organism>
<protein>
    <submittedName>
        <fullName evidence="1">Uncharacterized protein</fullName>
    </submittedName>
</protein>
<evidence type="ECO:0000313" key="1">
    <source>
        <dbReference type="EMBL" id="MCM4080056.1"/>
    </source>
</evidence>
<proteinExistence type="predicted"/>
<accession>A0ABT0Y213</accession>
<gene>
    <name evidence="1" type="ORF">LXN57_20975</name>
</gene>
<keyword evidence="2" id="KW-1185">Reference proteome</keyword>